<dbReference type="InterPro" id="IPR036283">
    <property type="entry name" value="NOB1_Zf-like_sf"/>
</dbReference>
<dbReference type="GO" id="GO:0031981">
    <property type="term" value="C:nuclear lumen"/>
    <property type="evidence" value="ECO:0007669"/>
    <property type="project" value="UniProtKB-ARBA"/>
</dbReference>
<feature type="compositionally biased region" description="Basic residues" evidence="10">
    <location>
        <begin position="565"/>
        <end position="575"/>
    </location>
</feature>
<evidence type="ECO:0000259" key="11">
    <source>
        <dbReference type="Pfam" id="PF08772"/>
    </source>
</evidence>
<evidence type="ECO:0000256" key="7">
    <source>
        <dbReference type="ARBA" id="ARBA00023242"/>
    </source>
</evidence>
<dbReference type="PIRSF" id="PIRSF037125">
    <property type="entry name" value="D-site_20S_pre-rRNA_nuclease"/>
    <property type="match status" value="1"/>
</dbReference>
<dbReference type="InterPro" id="IPR039907">
    <property type="entry name" value="NOB1"/>
</dbReference>
<name>A0A8T2VKB2_CERRI</name>
<evidence type="ECO:0008006" key="15">
    <source>
        <dbReference type="Google" id="ProtNLM"/>
    </source>
</evidence>
<feature type="compositionally biased region" description="Polar residues" evidence="10">
    <location>
        <begin position="266"/>
        <end position="276"/>
    </location>
</feature>
<feature type="binding site" evidence="9">
    <location>
        <position position="456"/>
    </location>
    <ligand>
        <name>Zn(2+)</name>
        <dbReference type="ChEBI" id="CHEBI:29105"/>
    </ligand>
</feature>
<evidence type="ECO:0000256" key="4">
    <source>
        <dbReference type="ARBA" id="ARBA00022723"/>
    </source>
</evidence>
<feature type="binding site" evidence="9">
    <location>
        <position position="441"/>
    </location>
    <ligand>
        <name>Zn(2+)</name>
        <dbReference type="ChEBI" id="CHEBI:29105"/>
    </ligand>
</feature>
<dbReference type="FunFam" id="3.40.50.1010:FF:000020">
    <property type="entry name" value="20S-pre-rRNA D-site endonuclease NOB1"/>
    <property type="match status" value="1"/>
</dbReference>
<evidence type="ECO:0000256" key="8">
    <source>
        <dbReference type="PIRNR" id="PIRNR037125"/>
    </source>
</evidence>
<dbReference type="GO" id="GO:0016787">
    <property type="term" value="F:hydrolase activity"/>
    <property type="evidence" value="ECO:0007669"/>
    <property type="project" value="UniProtKB-KW"/>
</dbReference>
<feature type="domain" description="Ribonuclease PIN" evidence="12">
    <location>
        <begin position="43"/>
        <end position="139"/>
    </location>
</feature>
<gene>
    <name evidence="13" type="ORF">KP509_01G032400</name>
</gene>
<dbReference type="GO" id="GO:0005737">
    <property type="term" value="C:cytoplasm"/>
    <property type="evidence" value="ECO:0007669"/>
    <property type="project" value="UniProtKB-ARBA"/>
</dbReference>
<reference evidence="13" key="1">
    <citation type="submission" date="2021-08" db="EMBL/GenBank/DDBJ databases">
        <title>WGS assembly of Ceratopteris richardii.</title>
        <authorList>
            <person name="Marchant D.B."/>
            <person name="Chen G."/>
            <person name="Jenkins J."/>
            <person name="Shu S."/>
            <person name="Leebens-Mack J."/>
            <person name="Grimwood J."/>
            <person name="Schmutz J."/>
            <person name="Soltis P."/>
            <person name="Soltis D."/>
            <person name="Chen Z.-H."/>
        </authorList>
    </citation>
    <scope>NUCLEOTIDE SEQUENCE</scope>
    <source>
        <strain evidence="13">Whitten #5841</strain>
        <tissue evidence="13">Leaf</tissue>
    </source>
</reference>
<protein>
    <recommendedName>
        <fullName evidence="15">RNA-binding protein NOB1</fullName>
    </recommendedName>
</protein>
<evidence type="ECO:0000313" key="14">
    <source>
        <dbReference type="Proteomes" id="UP000825935"/>
    </source>
</evidence>
<feature type="region of interest" description="Disordered" evidence="10">
    <location>
        <begin position="256"/>
        <end position="280"/>
    </location>
</feature>
<evidence type="ECO:0000256" key="9">
    <source>
        <dbReference type="PIRSR" id="PIRSR037125-1"/>
    </source>
</evidence>
<dbReference type="Pfam" id="PF08772">
    <property type="entry name" value="Zn_ribbon_NOB1"/>
    <property type="match status" value="1"/>
</dbReference>
<dbReference type="Pfam" id="PF17146">
    <property type="entry name" value="PIN_6"/>
    <property type="match status" value="1"/>
</dbReference>
<keyword evidence="5" id="KW-0378">Hydrolase</keyword>
<evidence type="ECO:0000256" key="3">
    <source>
        <dbReference type="ARBA" id="ARBA00022722"/>
    </source>
</evidence>
<keyword evidence="3" id="KW-0540">Nuclease</keyword>
<feature type="domain" description="Nin one binding (NOB1) Zn-ribbon-like" evidence="11">
    <location>
        <begin position="431"/>
        <end position="501"/>
    </location>
</feature>
<evidence type="ECO:0000256" key="2">
    <source>
        <dbReference type="ARBA" id="ARBA00005858"/>
    </source>
</evidence>
<dbReference type="GO" id="GO:0030688">
    <property type="term" value="C:preribosome, small subunit precursor"/>
    <property type="evidence" value="ECO:0007669"/>
    <property type="project" value="TreeGrafter"/>
</dbReference>
<dbReference type="InterPro" id="IPR014881">
    <property type="entry name" value="NOB1_Zn-bd"/>
</dbReference>
<dbReference type="GO" id="GO:0030490">
    <property type="term" value="P:maturation of SSU-rRNA"/>
    <property type="evidence" value="ECO:0007669"/>
    <property type="project" value="TreeGrafter"/>
</dbReference>
<keyword evidence="14" id="KW-1185">Reference proteome</keyword>
<feature type="compositionally biased region" description="Basic and acidic residues" evidence="10">
    <location>
        <begin position="256"/>
        <end position="265"/>
    </location>
</feature>
<sequence>MAWSAVVHKGADPPTDKVSAPLPSFQLNSLSSSTDAGYIAVAVVDANALIAFESWARLLSLAFSSSSGQSTRFVTVKEVLEEVRDPVSRFHLATIPCSLDCMEPTDEALERVVKFARQTGDIASLSDVDLKLLALTYMLEEQSYGSAHLRVQPPPICVSQVKHMRERDLPGWGNNVQNLEEWEQLSQEPDIAADEDSHILGLRDLSLNTSEQEKVESDKDDKFLIEQEAQVSVLQQETVDNSQSIVRSDHVEDASIAVKGDKEDNTSNLAPVSDNSGHAPADAICEEKEQHKFLNLEEQENLNGDGWQRAVSRSTRRKHEKRAARVSTNASIKGLAETECFEKNEEGETVPDGTQDILDEDKSDGDHQCISETYVVEENGVPSCRDTESEASWALCPISHSKVACITADFPMQNVLLQIGLRVVSPNGVQIQQIHRWALKCEACRNVTTDVRRIFCPKCGNGGTLYKVSITTGPNGVMHTGTRKRFNIRGTKYSLPLPKGGRQGVLENPILREDQLPKKLIYPKKKALNTDFSAPAEMFEIKAGRKEKTGPPVREALAIFSGKRNPNRPRPKLKG</sequence>
<feature type="binding site" evidence="9">
    <location>
        <position position="444"/>
    </location>
    <ligand>
        <name>Zn(2+)</name>
        <dbReference type="ChEBI" id="CHEBI:29105"/>
    </ligand>
</feature>
<evidence type="ECO:0000256" key="5">
    <source>
        <dbReference type="ARBA" id="ARBA00022801"/>
    </source>
</evidence>
<organism evidence="13 14">
    <name type="scientific">Ceratopteris richardii</name>
    <name type="common">Triangle waterfern</name>
    <dbReference type="NCBI Taxonomy" id="49495"/>
    <lineage>
        <taxon>Eukaryota</taxon>
        <taxon>Viridiplantae</taxon>
        <taxon>Streptophyta</taxon>
        <taxon>Embryophyta</taxon>
        <taxon>Tracheophyta</taxon>
        <taxon>Polypodiopsida</taxon>
        <taxon>Polypodiidae</taxon>
        <taxon>Polypodiales</taxon>
        <taxon>Pteridineae</taxon>
        <taxon>Pteridaceae</taxon>
        <taxon>Parkerioideae</taxon>
        <taxon>Ceratopteris</taxon>
    </lineage>
</organism>
<dbReference type="EMBL" id="CM035406">
    <property type="protein sequence ID" value="KAH7446005.1"/>
    <property type="molecule type" value="Genomic_DNA"/>
</dbReference>
<dbReference type="PANTHER" id="PTHR12814:SF2">
    <property type="entry name" value="RNA-BINDING PROTEIN NOB1"/>
    <property type="match status" value="1"/>
</dbReference>
<dbReference type="PANTHER" id="PTHR12814">
    <property type="entry name" value="RNA-BINDING PROTEIN NOB1"/>
    <property type="match status" value="1"/>
</dbReference>
<keyword evidence="7 8" id="KW-0539">Nucleus</keyword>
<dbReference type="OrthoDB" id="446759at2759"/>
<proteinExistence type="inferred from homology"/>
<evidence type="ECO:0000259" key="12">
    <source>
        <dbReference type="Pfam" id="PF17146"/>
    </source>
</evidence>
<evidence type="ECO:0000256" key="6">
    <source>
        <dbReference type="ARBA" id="ARBA00022833"/>
    </source>
</evidence>
<feature type="region of interest" description="Disordered" evidence="10">
    <location>
        <begin position="543"/>
        <end position="575"/>
    </location>
</feature>
<comment type="similarity">
    <text evidence="2 8">Belongs to the NOB1 family.</text>
</comment>
<dbReference type="Gene3D" id="6.20.210.10">
    <property type="entry name" value="Nin one binding (NOB1), Zn-ribbon-like"/>
    <property type="match status" value="1"/>
</dbReference>
<keyword evidence="4 8" id="KW-0479">Metal-binding</keyword>
<evidence type="ECO:0000256" key="1">
    <source>
        <dbReference type="ARBA" id="ARBA00004123"/>
    </source>
</evidence>
<dbReference type="AlphaFoldDB" id="A0A8T2VKB2"/>
<dbReference type="CDD" id="cd09876">
    <property type="entry name" value="PIN_Nob1-like"/>
    <property type="match status" value="1"/>
</dbReference>
<keyword evidence="6 8" id="KW-0862">Zinc</keyword>
<evidence type="ECO:0000256" key="10">
    <source>
        <dbReference type="SAM" id="MobiDB-lite"/>
    </source>
</evidence>
<dbReference type="Gene3D" id="3.40.50.1010">
    <property type="entry name" value="5'-nuclease"/>
    <property type="match status" value="1"/>
</dbReference>
<dbReference type="GO" id="GO:0004521">
    <property type="term" value="F:RNA endonuclease activity"/>
    <property type="evidence" value="ECO:0007669"/>
    <property type="project" value="UniProtKB-UniRule"/>
</dbReference>
<dbReference type="Proteomes" id="UP000825935">
    <property type="component" value="Chromosome 1"/>
</dbReference>
<evidence type="ECO:0000313" key="13">
    <source>
        <dbReference type="EMBL" id="KAH7446005.1"/>
    </source>
</evidence>
<feature type="binding site" evidence="9">
    <location>
        <position position="459"/>
    </location>
    <ligand>
        <name>Zn(2+)</name>
        <dbReference type="ChEBI" id="CHEBI:29105"/>
    </ligand>
</feature>
<comment type="caution">
    <text evidence="13">The sequence shown here is derived from an EMBL/GenBank/DDBJ whole genome shotgun (WGS) entry which is preliminary data.</text>
</comment>
<accession>A0A8T2VKB2</accession>
<dbReference type="InterPro" id="IPR033411">
    <property type="entry name" value="Ribonuclease_PIN"/>
</dbReference>
<dbReference type="GO" id="GO:0046872">
    <property type="term" value="F:metal ion binding"/>
    <property type="evidence" value="ECO:0007669"/>
    <property type="project" value="UniProtKB-UniRule"/>
</dbReference>
<dbReference type="OMA" id="QSWMVRS"/>
<dbReference type="SUPFAM" id="SSF144206">
    <property type="entry name" value="NOB1 zinc finger-like"/>
    <property type="match status" value="1"/>
</dbReference>
<comment type="subcellular location">
    <subcellularLocation>
        <location evidence="1">Nucleus</location>
    </subcellularLocation>
</comment>
<dbReference type="InterPro" id="IPR017117">
    <property type="entry name" value="Nob1_euk"/>
</dbReference>